<dbReference type="GO" id="GO:0008556">
    <property type="term" value="F:P-type potassium transmembrane transporter activity"/>
    <property type="evidence" value="ECO:0007669"/>
    <property type="project" value="InterPro"/>
</dbReference>
<comment type="caution">
    <text evidence="2">The sequence shown here is derived from an EMBL/GenBank/DDBJ whole genome shotgun (WGS) entry which is preliminary data.</text>
</comment>
<sequence length="30" mass="3306">MNPFDAVGLVLTLAGLVYLFVALIRADRTR</sequence>
<keyword evidence="1" id="KW-0812">Transmembrane</keyword>
<dbReference type="AlphaFoldDB" id="A0A7W3J4Q1"/>
<dbReference type="GO" id="GO:0005886">
    <property type="term" value="C:plasma membrane"/>
    <property type="evidence" value="ECO:0007669"/>
    <property type="project" value="InterPro"/>
</dbReference>
<name>A0A7W3J4Q1_9MICO</name>
<dbReference type="RefSeq" id="WP_020016455.1">
    <property type="nucleotide sequence ID" value="NZ_BAAATF010000001.1"/>
</dbReference>
<evidence type="ECO:0000313" key="3">
    <source>
        <dbReference type="Proteomes" id="UP000540568"/>
    </source>
</evidence>
<dbReference type="Proteomes" id="UP000540568">
    <property type="component" value="Unassembled WGS sequence"/>
</dbReference>
<proteinExistence type="predicted"/>
<keyword evidence="1" id="KW-0472">Membrane</keyword>
<protein>
    <submittedName>
        <fullName evidence="2">K+-transporting ATPase KdpF subunit</fullName>
    </submittedName>
</protein>
<keyword evidence="1" id="KW-1133">Transmembrane helix</keyword>
<accession>A0A7W3J4Q1</accession>
<keyword evidence="3" id="KW-1185">Reference proteome</keyword>
<evidence type="ECO:0000313" key="2">
    <source>
        <dbReference type="EMBL" id="MBA8806124.1"/>
    </source>
</evidence>
<organism evidence="2 3">
    <name type="scientific">Promicromonospora sukumoe</name>
    <dbReference type="NCBI Taxonomy" id="88382"/>
    <lineage>
        <taxon>Bacteria</taxon>
        <taxon>Bacillati</taxon>
        <taxon>Actinomycetota</taxon>
        <taxon>Actinomycetes</taxon>
        <taxon>Micrococcales</taxon>
        <taxon>Promicromonosporaceae</taxon>
        <taxon>Promicromonospora</taxon>
    </lineage>
</organism>
<reference evidence="2 3" key="1">
    <citation type="submission" date="2020-07" db="EMBL/GenBank/DDBJ databases">
        <title>Sequencing the genomes of 1000 actinobacteria strains.</title>
        <authorList>
            <person name="Klenk H.-P."/>
        </authorList>
    </citation>
    <scope>NUCLEOTIDE SEQUENCE [LARGE SCALE GENOMIC DNA]</scope>
    <source>
        <strain evidence="2 3">DSM 44121</strain>
    </source>
</reference>
<dbReference type="Pfam" id="PF09604">
    <property type="entry name" value="Potass_KdpF"/>
    <property type="match status" value="1"/>
</dbReference>
<dbReference type="EMBL" id="JACGWV010000001">
    <property type="protein sequence ID" value="MBA8806124.1"/>
    <property type="molecule type" value="Genomic_DNA"/>
</dbReference>
<dbReference type="InterPro" id="IPR011726">
    <property type="entry name" value="KdpF"/>
</dbReference>
<dbReference type="NCBIfam" id="TIGR02115">
    <property type="entry name" value="potass_kdpF"/>
    <property type="match status" value="1"/>
</dbReference>
<evidence type="ECO:0000256" key="1">
    <source>
        <dbReference type="SAM" id="Phobius"/>
    </source>
</evidence>
<gene>
    <name evidence="2" type="ORF">FHX71_000066</name>
</gene>
<feature type="transmembrane region" description="Helical" evidence="1">
    <location>
        <begin position="6"/>
        <end position="24"/>
    </location>
</feature>